<feature type="non-terminal residue" evidence="1">
    <location>
        <position position="1"/>
    </location>
</feature>
<evidence type="ECO:0000313" key="1">
    <source>
        <dbReference type="EMBL" id="ESK81533.1"/>
    </source>
</evidence>
<reference evidence="1 2" key="1">
    <citation type="journal article" date="2014" name="BMC Genomics">
        <title>Genome and secretome analysis of the hemibiotrophic fungal pathogen, Moniliophthora roreri, which causes frosty pod rot disease of cacao: mechanisms of the biotrophic and necrotrophic phases.</title>
        <authorList>
            <person name="Meinhardt L.W."/>
            <person name="Costa G.G.L."/>
            <person name="Thomazella D.P.T."/>
            <person name="Teixeira P.J.P.L."/>
            <person name="Carazzolle M.F."/>
            <person name="Schuster S.C."/>
            <person name="Carlson J.E."/>
            <person name="Guiltinan M.J."/>
            <person name="Mieczkowski P."/>
            <person name="Farmer A."/>
            <person name="Ramaraj T."/>
            <person name="Crozier J."/>
            <person name="Davis R.E."/>
            <person name="Shao J."/>
            <person name="Melnick R.L."/>
            <person name="Pereira G.A.G."/>
            <person name="Bailey B.A."/>
        </authorList>
    </citation>
    <scope>NUCLEOTIDE SEQUENCE [LARGE SCALE GENOMIC DNA]</scope>
    <source>
        <strain evidence="1 2">MCA 2997</strain>
    </source>
</reference>
<dbReference type="Proteomes" id="UP000017559">
    <property type="component" value="Unassembled WGS sequence"/>
</dbReference>
<gene>
    <name evidence="1" type="ORF">Moror_15658</name>
</gene>
<proteinExistence type="predicted"/>
<accession>V2W405</accession>
<keyword evidence="2" id="KW-1185">Reference proteome</keyword>
<name>V2W405_MONRO</name>
<protein>
    <submittedName>
        <fullName evidence="1">Uncharacterized protein</fullName>
    </submittedName>
</protein>
<sequence length="182" mass="21230">GFGCSPYFLVTGAEPILPLDIVESTWLVHTPDRILTHEELIGYHALALAKHRTHVQEMMEKVDEIKQQNLRQFEREFINKIKEYDFKPGTLVQMHNTAIEKELDRKMYPRYLGPMIVIRRTKGGLYILADMNGAVKKKKVAAFRVLPYHARYEPIELPENIHDLIDLSKEQLEKMLETDDVD</sequence>
<dbReference type="HOGENOM" id="CLU_000384_22_0_1"/>
<dbReference type="OrthoDB" id="8023605at2759"/>
<comment type="caution">
    <text evidence="1">The sequence shown here is derived from an EMBL/GenBank/DDBJ whole genome shotgun (WGS) entry which is preliminary data.</text>
</comment>
<dbReference type="AlphaFoldDB" id="V2W405"/>
<dbReference type="KEGG" id="mrr:Moror_15658"/>
<evidence type="ECO:0000313" key="2">
    <source>
        <dbReference type="Proteomes" id="UP000017559"/>
    </source>
</evidence>
<dbReference type="EMBL" id="AWSO01002396">
    <property type="protein sequence ID" value="ESK81533.1"/>
    <property type="molecule type" value="Genomic_DNA"/>
</dbReference>
<organism evidence="1 2">
    <name type="scientific">Moniliophthora roreri (strain MCA 2997)</name>
    <name type="common">Cocoa frosty pod rot fungus</name>
    <name type="synonym">Crinipellis roreri</name>
    <dbReference type="NCBI Taxonomy" id="1381753"/>
    <lineage>
        <taxon>Eukaryota</taxon>
        <taxon>Fungi</taxon>
        <taxon>Dikarya</taxon>
        <taxon>Basidiomycota</taxon>
        <taxon>Agaricomycotina</taxon>
        <taxon>Agaricomycetes</taxon>
        <taxon>Agaricomycetidae</taxon>
        <taxon>Agaricales</taxon>
        <taxon>Marasmiineae</taxon>
        <taxon>Marasmiaceae</taxon>
        <taxon>Moniliophthora</taxon>
    </lineage>
</organism>